<dbReference type="Pfam" id="PF12899">
    <property type="entry name" value="Glyco_hydro_100"/>
    <property type="match status" value="1"/>
</dbReference>
<proteinExistence type="predicted"/>
<protein>
    <submittedName>
        <fullName evidence="4">Uncharacterized protein</fullName>
    </submittedName>
</protein>
<evidence type="ECO:0000256" key="3">
    <source>
        <dbReference type="ARBA" id="ARBA00023295"/>
    </source>
</evidence>
<dbReference type="PANTHER" id="PTHR31916:SF15">
    <property type="entry name" value="ALKALINE_NEUTRAL INVERTASE D-RELATED"/>
    <property type="match status" value="1"/>
</dbReference>
<keyword evidence="5" id="KW-1185">Reference proteome</keyword>
<accession>A0A445AQY8</accession>
<evidence type="ECO:0000256" key="2">
    <source>
        <dbReference type="ARBA" id="ARBA00023277"/>
    </source>
</evidence>
<dbReference type="Proteomes" id="UP000289738">
    <property type="component" value="Chromosome B01"/>
</dbReference>
<keyword evidence="3" id="KW-0326">Glycosidase</keyword>
<dbReference type="AlphaFoldDB" id="A0A445AQY8"/>
<keyword evidence="1" id="KW-0378">Hydrolase</keyword>
<sequence length="76" mass="8833">MFDTTILWGTELDKVQAERCHVLTYEDGEGDLIMDIVFVRDFVPSALAFLMNGEPDIVKKFFLKTLHLQGWEKRVD</sequence>
<dbReference type="GO" id="GO:0005987">
    <property type="term" value="P:sucrose catabolic process"/>
    <property type="evidence" value="ECO:0007669"/>
    <property type="project" value="TreeGrafter"/>
</dbReference>
<dbReference type="GO" id="GO:0033926">
    <property type="term" value="F:endo-alpha-N-acetylgalactosaminidase activity"/>
    <property type="evidence" value="ECO:0007669"/>
    <property type="project" value="InterPro"/>
</dbReference>
<evidence type="ECO:0000256" key="1">
    <source>
        <dbReference type="ARBA" id="ARBA00022801"/>
    </source>
</evidence>
<organism evidence="4 5">
    <name type="scientific">Arachis hypogaea</name>
    <name type="common">Peanut</name>
    <dbReference type="NCBI Taxonomy" id="3818"/>
    <lineage>
        <taxon>Eukaryota</taxon>
        <taxon>Viridiplantae</taxon>
        <taxon>Streptophyta</taxon>
        <taxon>Embryophyta</taxon>
        <taxon>Tracheophyta</taxon>
        <taxon>Spermatophyta</taxon>
        <taxon>Magnoliopsida</taxon>
        <taxon>eudicotyledons</taxon>
        <taxon>Gunneridae</taxon>
        <taxon>Pentapetalae</taxon>
        <taxon>rosids</taxon>
        <taxon>fabids</taxon>
        <taxon>Fabales</taxon>
        <taxon>Fabaceae</taxon>
        <taxon>Papilionoideae</taxon>
        <taxon>50 kb inversion clade</taxon>
        <taxon>dalbergioids sensu lato</taxon>
        <taxon>Dalbergieae</taxon>
        <taxon>Pterocarpus clade</taxon>
        <taxon>Arachis</taxon>
    </lineage>
</organism>
<reference evidence="4 5" key="1">
    <citation type="submission" date="2019-01" db="EMBL/GenBank/DDBJ databases">
        <title>Sequencing of cultivated peanut Arachis hypogaea provides insights into genome evolution and oil improvement.</title>
        <authorList>
            <person name="Chen X."/>
        </authorList>
    </citation>
    <scope>NUCLEOTIDE SEQUENCE [LARGE SCALE GENOMIC DNA]</scope>
    <source>
        <strain evidence="5">cv. Fuhuasheng</strain>
        <tissue evidence="4">Leaves</tissue>
    </source>
</reference>
<dbReference type="InterPro" id="IPR024746">
    <property type="entry name" value="Glyco_hydro_100"/>
</dbReference>
<comment type="caution">
    <text evidence="4">The sequence shown here is derived from an EMBL/GenBank/DDBJ whole genome shotgun (WGS) entry which is preliminary data.</text>
</comment>
<evidence type="ECO:0000313" key="5">
    <source>
        <dbReference type="Proteomes" id="UP000289738"/>
    </source>
</evidence>
<dbReference type="EMBL" id="SDMP01000011">
    <property type="protein sequence ID" value="RYR28848.1"/>
    <property type="molecule type" value="Genomic_DNA"/>
</dbReference>
<dbReference type="GO" id="GO:0004575">
    <property type="term" value="F:sucrose alpha-glucosidase activity"/>
    <property type="evidence" value="ECO:0007669"/>
    <property type="project" value="TreeGrafter"/>
</dbReference>
<evidence type="ECO:0000313" key="4">
    <source>
        <dbReference type="EMBL" id="RYR28848.1"/>
    </source>
</evidence>
<gene>
    <name evidence="4" type="ORF">Ahy_B01g053043</name>
</gene>
<name>A0A445AQY8_ARAHY</name>
<keyword evidence="2" id="KW-0119">Carbohydrate metabolism</keyword>
<dbReference type="PANTHER" id="PTHR31916">
    <property type="match status" value="1"/>
</dbReference>